<dbReference type="AlphaFoldDB" id="A0A318FDH5"/>
<dbReference type="Gene3D" id="2.60.120.370">
    <property type="entry name" value="YhcH/YjgK/YiaL"/>
    <property type="match status" value="1"/>
</dbReference>
<proteinExistence type="predicted"/>
<dbReference type="EMBL" id="QJJG01000018">
    <property type="protein sequence ID" value="PXW40040.1"/>
    <property type="molecule type" value="Genomic_DNA"/>
</dbReference>
<organism evidence="1 2">
    <name type="scientific">Klebsiella oxytoca</name>
    <dbReference type="NCBI Taxonomy" id="571"/>
    <lineage>
        <taxon>Bacteria</taxon>
        <taxon>Pseudomonadati</taxon>
        <taxon>Pseudomonadota</taxon>
        <taxon>Gammaproteobacteria</taxon>
        <taxon>Enterobacterales</taxon>
        <taxon>Enterobacteriaceae</taxon>
        <taxon>Klebsiella/Raoultella group</taxon>
        <taxon>Klebsiella</taxon>
    </lineage>
</organism>
<dbReference type="PANTHER" id="PTHR34986:SF1">
    <property type="entry name" value="PROTEIN YIAL"/>
    <property type="match status" value="1"/>
</dbReference>
<dbReference type="Proteomes" id="UP000247485">
    <property type="component" value="Unassembled WGS sequence"/>
</dbReference>
<accession>A0A318FDH5</accession>
<dbReference type="InterPro" id="IPR004375">
    <property type="entry name" value="NanQ/TabA/YiaL"/>
</dbReference>
<reference evidence="1 2" key="1">
    <citation type="submission" date="2018-05" db="EMBL/GenBank/DDBJ databases">
        <title>Freshwater and sediment microbial communities from various areas in North America, analyzing microbe dynamics in response to fracking.</title>
        <authorList>
            <person name="Lamendella R."/>
        </authorList>
    </citation>
    <scope>NUCLEOTIDE SEQUENCE [LARGE SCALE GENOMIC DNA]</scope>
    <source>
        <strain evidence="1 2">67</strain>
    </source>
</reference>
<dbReference type="SUPFAM" id="SSF51197">
    <property type="entry name" value="Clavaminate synthase-like"/>
    <property type="match status" value="1"/>
</dbReference>
<name>A0A318FDH5_KLEOX</name>
<comment type="caution">
    <text evidence="1">The sequence shown here is derived from an EMBL/GenBank/DDBJ whole genome shotgun (WGS) entry which is preliminary data.</text>
</comment>
<dbReference type="GO" id="GO:0005829">
    <property type="term" value="C:cytosol"/>
    <property type="evidence" value="ECO:0007669"/>
    <property type="project" value="TreeGrafter"/>
</dbReference>
<sequence>MIFGHISQPNPCRLPAAIEKALDFLRTTDFQTLEPGVVEIEGRTIYAQILDLTTRSYTEISPEVHRQYLDVQFMAWGEEKIGLAIDTGNNEISESLLEQRDIIYYHDSEHESFIEMIPGSYAIFFPQDVHRPGCNKTEATAIRKVVVKIALTALN</sequence>
<dbReference type="RefSeq" id="WP_110276291.1">
    <property type="nucleotide sequence ID" value="NZ_QJJG01000018.1"/>
</dbReference>
<dbReference type="Pfam" id="PF04074">
    <property type="entry name" value="DUF386"/>
    <property type="match status" value="1"/>
</dbReference>
<protein>
    <submittedName>
        <fullName evidence="1">YhcH/YjgK/YiaL family protein</fullName>
    </submittedName>
</protein>
<dbReference type="PANTHER" id="PTHR34986">
    <property type="entry name" value="EVOLVED BETA-GALACTOSIDASE SUBUNIT BETA"/>
    <property type="match status" value="1"/>
</dbReference>
<dbReference type="NCBIfam" id="TIGR00022">
    <property type="entry name" value="YhcH/YjgK/YiaL family protein"/>
    <property type="match status" value="1"/>
</dbReference>
<evidence type="ECO:0000313" key="2">
    <source>
        <dbReference type="Proteomes" id="UP000247485"/>
    </source>
</evidence>
<gene>
    <name evidence="1" type="ORF">DET57_11896</name>
</gene>
<evidence type="ECO:0000313" key="1">
    <source>
        <dbReference type="EMBL" id="PXW40040.1"/>
    </source>
</evidence>
<dbReference type="InterPro" id="IPR037012">
    <property type="entry name" value="NanQ/TabA/YiaL_sf"/>
</dbReference>